<dbReference type="EMBL" id="FODJ01000003">
    <property type="protein sequence ID" value="SEO03307.1"/>
    <property type="molecule type" value="Genomic_DNA"/>
</dbReference>
<evidence type="ECO:0000256" key="1">
    <source>
        <dbReference type="ARBA" id="ARBA00009235"/>
    </source>
</evidence>
<dbReference type="STRING" id="872970.SAMN04488134_103173"/>
<dbReference type="GO" id="GO:0097367">
    <property type="term" value="F:carbohydrate derivative binding"/>
    <property type="evidence" value="ECO:0007669"/>
    <property type="project" value="InterPro"/>
</dbReference>
<dbReference type="PANTHER" id="PTHR43443">
    <property type="entry name" value="3-HEXULOSE-6-PHOSPHATE ISOMERASE"/>
    <property type="match status" value="1"/>
</dbReference>
<gene>
    <name evidence="3" type="ORF">SAMN04488134_103173</name>
</gene>
<reference evidence="3 4" key="1">
    <citation type="submission" date="2016-10" db="EMBL/GenBank/DDBJ databases">
        <authorList>
            <person name="de Groot N.N."/>
        </authorList>
    </citation>
    <scope>NUCLEOTIDE SEQUENCE [LARGE SCALE GENOMIC DNA]</scope>
    <source>
        <strain evidence="3 4">CGMCC 1.10434</strain>
    </source>
</reference>
<name>A0A1H8LDW3_9BACI</name>
<evidence type="ECO:0000313" key="3">
    <source>
        <dbReference type="EMBL" id="SEO03307.1"/>
    </source>
</evidence>
<protein>
    <submittedName>
        <fullName evidence="3">6-phospho-3-hexuloisomerase</fullName>
    </submittedName>
</protein>
<dbReference type="GO" id="GO:1901135">
    <property type="term" value="P:carbohydrate derivative metabolic process"/>
    <property type="evidence" value="ECO:0007669"/>
    <property type="project" value="InterPro"/>
</dbReference>
<evidence type="ECO:0000313" key="4">
    <source>
        <dbReference type="Proteomes" id="UP000199300"/>
    </source>
</evidence>
<dbReference type="GO" id="GO:0016853">
    <property type="term" value="F:isomerase activity"/>
    <property type="evidence" value="ECO:0007669"/>
    <property type="project" value="UniProtKB-KW"/>
</dbReference>
<dbReference type="NCBIfam" id="TIGR03127">
    <property type="entry name" value="RuMP_HxlB"/>
    <property type="match status" value="1"/>
</dbReference>
<comment type="similarity">
    <text evidence="1">Belongs to the SIS family. PHI subfamily.</text>
</comment>
<keyword evidence="3" id="KW-0413">Isomerase</keyword>
<dbReference type="SUPFAM" id="SSF53697">
    <property type="entry name" value="SIS domain"/>
    <property type="match status" value="1"/>
</dbReference>
<dbReference type="Pfam" id="PF01380">
    <property type="entry name" value="SIS"/>
    <property type="match status" value="1"/>
</dbReference>
<feature type="domain" description="SIS" evidence="2">
    <location>
        <begin position="26"/>
        <end position="169"/>
    </location>
</feature>
<organism evidence="3 4">
    <name type="scientific">Amphibacillus marinus</name>
    <dbReference type="NCBI Taxonomy" id="872970"/>
    <lineage>
        <taxon>Bacteria</taxon>
        <taxon>Bacillati</taxon>
        <taxon>Bacillota</taxon>
        <taxon>Bacilli</taxon>
        <taxon>Bacillales</taxon>
        <taxon>Bacillaceae</taxon>
        <taxon>Amphibacillus</taxon>
    </lineage>
</organism>
<sequence length="182" mass="19599">MNELTLIVTELEQVFKRMNTDKLTELTTTLLESQRIFVTGEGRSGLMAKAFAMRLMHLGATVYVVGETTTPALTEADTLIALSGSGETKATLWAAQQAELLGSTGVAITANNDSSLAKVAQLVLHVPSATKHRNQGELESVQPLGSLFDQSVHLLLDAICLIYANKIEGAQEQAIHNHSNLE</sequence>
<dbReference type="Gene3D" id="3.40.50.10490">
    <property type="entry name" value="Glucose-6-phosphate isomerase like protein, domain 1"/>
    <property type="match status" value="1"/>
</dbReference>
<dbReference type="PANTHER" id="PTHR43443:SF1">
    <property type="entry name" value="3-HEXULOSE-6-PHOSPHATE ISOMERASE"/>
    <property type="match status" value="1"/>
</dbReference>
<evidence type="ECO:0000259" key="2">
    <source>
        <dbReference type="PROSITE" id="PS51464"/>
    </source>
</evidence>
<accession>A0A1H8LDW3</accession>
<dbReference type="CDD" id="cd05005">
    <property type="entry name" value="SIS_PHI"/>
    <property type="match status" value="1"/>
</dbReference>
<dbReference type="InterPro" id="IPR001347">
    <property type="entry name" value="SIS_dom"/>
</dbReference>
<dbReference type="InterPro" id="IPR046348">
    <property type="entry name" value="SIS_dom_sf"/>
</dbReference>
<dbReference type="InterPro" id="IPR017552">
    <property type="entry name" value="PHI/rmpB"/>
</dbReference>
<dbReference type="PROSITE" id="PS51464">
    <property type="entry name" value="SIS"/>
    <property type="match status" value="1"/>
</dbReference>
<dbReference type="RefSeq" id="WP_091496020.1">
    <property type="nucleotide sequence ID" value="NZ_FODJ01000003.1"/>
</dbReference>
<keyword evidence="4" id="KW-1185">Reference proteome</keyword>
<proteinExistence type="inferred from homology"/>
<dbReference type="OrthoDB" id="9797832at2"/>
<dbReference type="AlphaFoldDB" id="A0A1H8LDW3"/>
<dbReference type="Proteomes" id="UP000199300">
    <property type="component" value="Unassembled WGS sequence"/>
</dbReference>